<dbReference type="InterPro" id="IPR007588">
    <property type="entry name" value="Znf_FLYWCH"/>
</dbReference>
<feature type="domain" description="FLYWCH-type" evidence="4">
    <location>
        <begin position="274"/>
        <end position="336"/>
    </location>
</feature>
<feature type="domain" description="FLYWCH-type" evidence="4">
    <location>
        <begin position="214"/>
        <end position="269"/>
    </location>
</feature>
<accession>A0A2H1V0A1</accession>
<name>A0A2H1V0A1_SPOFR</name>
<evidence type="ECO:0000259" key="4">
    <source>
        <dbReference type="Pfam" id="PF04500"/>
    </source>
</evidence>
<evidence type="ECO:0000256" key="2">
    <source>
        <dbReference type="ARBA" id="ARBA00022771"/>
    </source>
</evidence>
<evidence type="ECO:0000256" key="3">
    <source>
        <dbReference type="ARBA" id="ARBA00022833"/>
    </source>
</evidence>
<evidence type="ECO:0000313" key="5">
    <source>
        <dbReference type="EMBL" id="SOQ34267.1"/>
    </source>
</evidence>
<organism evidence="5">
    <name type="scientific">Spodoptera frugiperda</name>
    <name type="common">Fall armyworm</name>
    <dbReference type="NCBI Taxonomy" id="7108"/>
    <lineage>
        <taxon>Eukaryota</taxon>
        <taxon>Metazoa</taxon>
        <taxon>Ecdysozoa</taxon>
        <taxon>Arthropoda</taxon>
        <taxon>Hexapoda</taxon>
        <taxon>Insecta</taxon>
        <taxon>Pterygota</taxon>
        <taxon>Neoptera</taxon>
        <taxon>Endopterygota</taxon>
        <taxon>Lepidoptera</taxon>
        <taxon>Glossata</taxon>
        <taxon>Ditrysia</taxon>
        <taxon>Noctuoidea</taxon>
        <taxon>Noctuidae</taxon>
        <taxon>Amphipyrinae</taxon>
        <taxon>Spodoptera</taxon>
    </lineage>
</organism>
<protein>
    <submittedName>
        <fullName evidence="5">SFRICE_000697</fullName>
    </submittedName>
</protein>
<proteinExistence type="predicted"/>
<dbReference type="AlphaFoldDB" id="A0A2H1V0A1"/>
<dbReference type="EMBL" id="ODYU01000089">
    <property type="protein sequence ID" value="SOQ34267.1"/>
    <property type="molecule type" value="Genomic_DNA"/>
</dbReference>
<keyword evidence="2" id="KW-0863">Zinc-finger</keyword>
<keyword evidence="3" id="KW-0862">Zinc</keyword>
<gene>
    <name evidence="5" type="ORF">SFRICE_000697</name>
</gene>
<dbReference type="Gene3D" id="2.20.25.240">
    <property type="match status" value="3"/>
</dbReference>
<feature type="domain" description="FLYWCH-type" evidence="4">
    <location>
        <begin position="115"/>
        <end position="177"/>
    </location>
</feature>
<sequence length="399" mass="46324">MAYLWMLSQKENIEGDTHMEVGVVHSIIEREKKKMQEFSIVTPWDWQQFIKSCSRNCKIKVVNMETMDFMDFSAFCNGSSAPFVHRKKSIAGGSVPYSAIKQQLYHIEDRDIELIKTVRGTNLCLYKGYSYCHIRSNIKADTNYWRCSSRLARGCKATLILDGQNKITKMVYNNHNHDPPHFSIQGWALSQGHCYDQFLLFDLVRFFPEKKLEFIKTGRGTLCLYKGYTYSQQRSNPKHGTITWRCSSQLSRRCNATLTMDSQKKLKMVSELEFIKTTRGTTLCMYNGYSYCHDRKNQKTGDKHWRCSSRMSRRCKAALVLNDQDKVKMASGDHNHDRPQRNLDFKLNVESENGFMINRLMATDKVSPGNKPGTAQWILVLSPFVLRKQRYSSLALHFS</sequence>
<reference evidence="5" key="1">
    <citation type="submission" date="2016-07" db="EMBL/GenBank/DDBJ databases">
        <authorList>
            <person name="Bretaudeau A."/>
        </authorList>
    </citation>
    <scope>NUCLEOTIDE SEQUENCE</scope>
    <source>
        <strain evidence="5">Rice</strain>
        <tissue evidence="5">Whole body</tissue>
    </source>
</reference>
<keyword evidence="1" id="KW-0479">Metal-binding</keyword>
<dbReference type="GO" id="GO:0008270">
    <property type="term" value="F:zinc ion binding"/>
    <property type="evidence" value="ECO:0007669"/>
    <property type="project" value="UniProtKB-KW"/>
</dbReference>
<dbReference type="Pfam" id="PF04500">
    <property type="entry name" value="FLYWCH"/>
    <property type="match status" value="3"/>
</dbReference>
<evidence type="ECO:0000256" key="1">
    <source>
        <dbReference type="ARBA" id="ARBA00022723"/>
    </source>
</evidence>